<protein>
    <submittedName>
        <fullName evidence="2">Uncharacterized protein</fullName>
    </submittedName>
</protein>
<feature type="region of interest" description="Disordered" evidence="1">
    <location>
        <begin position="245"/>
        <end position="350"/>
    </location>
</feature>
<name>A0A2V5H7T5_ASPV1</name>
<feature type="compositionally biased region" description="Basic and acidic residues" evidence="1">
    <location>
        <begin position="24"/>
        <end position="46"/>
    </location>
</feature>
<evidence type="ECO:0000313" key="3">
    <source>
        <dbReference type="Proteomes" id="UP000249829"/>
    </source>
</evidence>
<feature type="region of interest" description="Disordered" evidence="1">
    <location>
        <begin position="1"/>
        <end position="173"/>
    </location>
</feature>
<dbReference type="OMA" id="YINHAPR"/>
<evidence type="ECO:0000256" key="1">
    <source>
        <dbReference type="SAM" id="MobiDB-lite"/>
    </source>
</evidence>
<feature type="compositionally biased region" description="Pro residues" evidence="1">
    <location>
        <begin position="538"/>
        <end position="551"/>
    </location>
</feature>
<feature type="compositionally biased region" description="Basic and acidic residues" evidence="1">
    <location>
        <begin position="80"/>
        <end position="91"/>
    </location>
</feature>
<sequence length="551" mass="61489">MSEAKKRSSSQAGLSDEDYEDSDVSVHSDSDSHSDQDSDDRHDGVETRLVNALREVSGNRQKTVPLTPPPEVDDAGITDRQPDREEDRDSAVDADDERETSPSSENGDESDGDKENRPPVEADEEYEEPQEGEDEGENAVNRETSYAGEASGPQYQEKRKIKRRRKYEAEADHSEAIRQKYMEMRKTRTPIACDRCKTIKAPCMHTDPITLITERRGASKRKDEKMQLMKAWINKLQRQVMAQMHPYGPHRPNSPNPRSLSPHGNSARWGHASGGSSAEKGAAYANRNVPASSSNHNNIASSRKPAKRNGGHASVTKSRPLGSGSSGSSGGNSGYLAELDKNMGPGGRAKINSTMEKFLERDPDYQKKAYLHPSSPRPRQMSGPGYAPHHQEYHEFNNNAHYPTPPLRPMSTSSHRMYDLSYMGDPRYGHPQPGYINHAPRYPTPPPPPPHFRPYPERVNPEYEHVDPRHHYDGGLRSTPEADKDPYYGLPDAGPSSFNEEELIQAYRAFYPEGESTSAGAAEQARASRTRPKFIPRGMPPGNPPPRPRKK</sequence>
<feature type="compositionally biased region" description="Low complexity" evidence="1">
    <location>
        <begin position="274"/>
        <end position="302"/>
    </location>
</feature>
<dbReference type="STRING" id="1450538.A0A2V5H7T5"/>
<evidence type="ECO:0000313" key="2">
    <source>
        <dbReference type="EMBL" id="PYI18212.1"/>
    </source>
</evidence>
<dbReference type="AlphaFoldDB" id="A0A2V5H7T5"/>
<dbReference type="EMBL" id="KZ825147">
    <property type="protein sequence ID" value="PYI18212.1"/>
    <property type="molecule type" value="Genomic_DNA"/>
</dbReference>
<gene>
    <name evidence="2" type="ORF">BO99DRAFT_474505</name>
</gene>
<proteinExistence type="predicted"/>
<reference evidence="2 3" key="1">
    <citation type="submission" date="2018-02" db="EMBL/GenBank/DDBJ databases">
        <title>The genomes of Aspergillus section Nigri reveals drivers in fungal speciation.</title>
        <authorList>
            <consortium name="DOE Joint Genome Institute"/>
            <person name="Vesth T.C."/>
            <person name="Nybo J."/>
            <person name="Theobald S."/>
            <person name="Brandl J."/>
            <person name="Frisvad J.C."/>
            <person name="Nielsen K.F."/>
            <person name="Lyhne E.K."/>
            <person name="Kogle M.E."/>
            <person name="Kuo A."/>
            <person name="Riley R."/>
            <person name="Clum A."/>
            <person name="Nolan M."/>
            <person name="Lipzen A."/>
            <person name="Salamov A."/>
            <person name="Henrissat B."/>
            <person name="Wiebenga A."/>
            <person name="De vries R.P."/>
            <person name="Grigoriev I.V."/>
            <person name="Mortensen U.H."/>
            <person name="Andersen M.R."/>
            <person name="Baker S.E."/>
        </authorList>
    </citation>
    <scope>NUCLEOTIDE SEQUENCE [LARGE SCALE GENOMIC DNA]</scope>
    <source>
        <strain evidence="2 3">CBS 115571</strain>
    </source>
</reference>
<feature type="region of interest" description="Disordered" evidence="1">
    <location>
        <begin position="514"/>
        <end position="551"/>
    </location>
</feature>
<feature type="region of interest" description="Disordered" evidence="1">
    <location>
        <begin position="423"/>
        <end position="497"/>
    </location>
</feature>
<feature type="compositionally biased region" description="Pro residues" evidence="1">
    <location>
        <begin position="442"/>
        <end position="453"/>
    </location>
</feature>
<feature type="compositionally biased region" description="Acidic residues" evidence="1">
    <location>
        <begin position="121"/>
        <end position="137"/>
    </location>
</feature>
<feature type="compositionally biased region" description="Basic and acidic residues" evidence="1">
    <location>
        <begin position="454"/>
        <end position="486"/>
    </location>
</feature>
<feature type="compositionally biased region" description="Gly residues" evidence="1">
    <location>
        <begin position="324"/>
        <end position="333"/>
    </location>
</feature>
<accession>A0A2V5H7T5</accession>
<feature type="compositionally biased region" description="Low complexity" evidence="1">
    <location>
        <begin position="250"/>
        <end position="263"/>
    </location>
</feature>
<keyword evidence="3" id="KW-1185">Reference proteome</keyword>
<dbReference type="Proteomes" id="UP000249829">
    <property type="component" value="Unassembled WGS sequence"/>
</dbReference>
<organism evidence="2 3">
    <name type="scientific">Aspergillus violaceofuscus (strain CBS 115571)</name>
    <dbReference type="NCBI Taxonomy" id="1450538"/>
    <lineage>
        <taxon>Eukaryota</taxon>
        <taxon>Fungi</taxon>
        <taxon>Dikarya</taxon>
        <taxon>Ascomycota</taxon>
        <taxon>Pezizomycotina</taxon>
        <taxon>Eurotiomycetes</taxon>
        <taxon>Eurotiomycetidae</taxon>
        <taxon>Eurotiales</taxon>
        <taxon>Aspergillaceae</taxon>
        <taxon>Aspergillus</taxon>
    </lineage>
</organism>